<evidence type="ECO:0000256" key="1">
    <source>
        <dbReference type="ARBA" id="ARBA00007169"/>
    </source>
</evidence>
<dbReference type="RefSeq" id="WP_076761759.1">
    <property type="nucleotide sequence ID" value="NZ_JARMMK010000008.1"/>
</dbReference>
<dbReference type="OrthoDB" id="2213423at2"/>
<accession>A0A1R1RU03</accession>
<keyword evidence="4" id="KW-1185">Reference proteome</keyword>
<dbReference type="Proteomes" id="UP000187367">
    <property type="component" value="Unassembled WGS sequence"/>
</dbReference>
<dbReference type="PANTHER" id="PTHR11487:SF0">
    <property type="entry name" value="S-ACYL FATTY ACID SYNTHASE THIOESTERASE, MEDIUM CHAIN"/>
    <property type="match status" value="1"/>
</dbReference>
<evidence type="ECO:0000259" key="2">
    <source>
        <dbReference type="Pfam" id="PF00975"/>
    </source>
</evidence>
<sequence length="238" mass="28041">MILFCLPYAGGSEVIFYSWKNDVHPDIDIYPIQLKGRGRRFNEPFYESLEEAVQDIFEQIQGTVKNHDYAVFGHSMGSLLAYELYYQLSNANVKMPAHLFFSGYRAPNRIRKKVKLHDLPDHVFKKKIIELGGTLEELINNEELFELFIPLLKSDFKMVENYIYQERAAKIECDITVLNGKEDSMDEQDISDWKKHTDGNFKAHYFEGNHFFINHHAENIINIINRTLTESRKHHQFY</sequence>
<dbReference type="Pfam" id="PF00975">
    <property type="entry name" value="Thioesterase"/>
    <property type="match status" value="1"/>
</dbReference>
<organism evidence="3 4">
    <name type="scientific">Bacillus swezeyi</name>
    <dbReference type="NCBI Taxonomy" id="1925020"/>
    <lineage>
        <taxon>Bacteria</taxon>
        <taxon>Bacillati</taxon>
        <taxon>Bacillota</taxon>
        <taxon>Bacilli</taxon>
        <taxon>Bacillales</taxon>
        <taxon>Bacillaceae</taxon>
        <taxon>Bacillus</taxon>
    </lineage>
</organism>
<dbReference type="PANTHER" id="PTHR11487">
    <property type="entry name" value="THIOESTERASE"/>
    <property type="match status" value="1"/>
</dbReference>
<dbReference type="AlphaFoldDB" id="A0A1R1RU03"/>
<dbReference type="InterPro" id="IPR012223">
    <property type="entry name" value="TEII"/>
</dbReference>
<dbReference type="GO" id="GO:0008610">
    <property type="term" value="P:lipid biosynthetic process"/>
    <property type="evidence" value="ECO:0007669"/>
    <property type="project" value="TreeGrafter"/>
</dbReference>
<dbReference type="EMBL" id="MTJL01000025">
    <property type="protein sequence ID" value="OMI04608.1"/>
    <property type="molecule type" value="Genomic_DNA"/>
</dbReference>
<reference evidence="3 4" key="1">
    <citation type="submission" date="2017-01" db="EMBL/GenBank/DDBJ databases">
        <title>Bacillus phylogenomics.</title>
        <authorList>
            <person name="Dunlap C."/>
        </authorList>
    </citation>
    <scope>NUCLEOTIDE SEQUENCE [LARGE SCALE GENOMIC DNA]</scope>
    <source>
        <strain evidence="3 4">NRRL B-41282</strain>
    </source>
</reference>
<dbReference type="Gene3D" id="3.40.50.1820">
    <property type="entry name" value="alpha/beta hydrolase"/>
    <property type="match status" value="1"/>
</dbReference>
<evidence type="ECO:0000313" key="4">
    <source>
        <dbReference type="Proteomes" id="UP000187367"/>
    </source>
</evidence>
<dbReference type="InterPro" id="IPR029058">
    <property type="entry name" value="AB_hydrolase_fold"/>
</dbReference>
<dbReference type="SUPFAM" id="SSF53474">
    <property type="entry name" value="alpha/beta-Hydrolases"/>
    <property type="match status" value="1"/>
</dbReference>
<accession>A0A1R1QJ19</accession>
<comment type="similarity">
    <text evidence="1">Belongs to the thioesterase family.</text>
</comment>
<evidence type="ECO:0000313" key="3">
    <source>
        <dbReference type="EMBL" id="OMI04608.1"/>
    </source>
</evidence>
<protein>
    <submittedName>
        <fullName evidence="3">Thioesterase</fullName>
    </submittedName>
</protein>
<name>A0A1R1RU03_9BACI</name>
<feature type="domain" description="Thioesterase" evidence="2">
    <location>
        <begin position="2"/>
        <end position="226"/>
    </location>
</feature>
<proteinExistence type="inferred from homology"/>
<comment type="caution">
    <text evidence="3">The sequence shown here is derived from an EMBL/GenBank/DDBJ whole genome shotgun (WGS) entry which is preliminary data.</text>
</comment>
<dbReference type="InterPro" id="IPR001031">
    <property type="entry name" value="Thioesterase"/>
</dbReference>
<gene>
    <name evidence="3" type="ORF">BW143_13570</name>
</gene>